<dbReference type="Proteomes" id="UP000635828">
    <property type="component" value="Unassembled WGS sequence"/>
</dbReference>
<feature type="transmembrane region" description="Helical" evidence="1">
    <location>
        <begin position="38"/>
        <end position="60"/>
    </location>
</feature>
<organism evidence="2 3">
    <name type="scientific">Anaerostipes hominis</name>
    <name type="common">ex Liu et al. 2021</name>
    <dbReference type="NCBI Taxonomy" id="2763018"/>
    <lineage>
        <taxon>Bacteria</taxon>
        <taxon>Bacillati</taxon>
        <taxon>Bacillota</taxon>
        <taxon>Clostridia</taxon>
        <taxon>Lachnospirales</taxon>
        <taxon>Lachnospiraceae</taxon>
        <taxon>Anaerostipes</taxon>
    </lineage>
</organism>
<protein>
    <submittedName>
        <fullName evidence="2">Uncharacterized protein</fullName>
    </submittedName>
</protein>
<dbReference type="RefSeq" id="WP_051405216.1">
    <property type="nucleotide sequence ID" value="NZ_JACOOS010000021.1"/>
</dbReference>
<sequence length="61" mass="6658">MLNCAFSYGMFYVDISSGLELLMLVIGVIALRRSTKETAGMIGAGAVFAIIMKAVIPFRIW</sequence>
<keyword evidence="1" id="KW-1133">Transmembrane helix</keyword>
<dbReference type="EMBL" id="JACOOS010000021">
    <property type="protein sequence ID" value="MBC5678728.1"/>
    <property type="molecule type" value="Genomic_DNA"/>
</dbReference>
<accession>A0ABR7FU56</accession>
<reference evidence="2 3" key="1">
    <citation type="submission" date="2020-08" db="EMBL/GenBank/DDBJ databases">
        <title>Genome public.</title>
        <authorList>
            <person name="Liu C."/>
            <person name="Sun Q."/>
        </authorList>
    </citation>
    <scope>NUCLEOTIDE SEQUENCE [LARGE SCALE GENOMIC DNA]</scope>
    <source>
        <strain evidence="2 3">NSJ-7</strain>
    </source>
</reference>
<gene>
    <name evidence="2" type="ORF">H8S22_14435</name>
</gene>
<evidence type="ECO:0000256" key="1">
    <source>
        <dbReference type="SAM" id="Phobius"/>
    </source>
</evidence>
<keyword evidence="1" id="KW-0472">Membrane</keyword>
<evidence type="ECO:0000313" key="3">
    <source>
        <dbReference type="Proteomes" id="UP000635828"/>
    </source>
</evidence>
<keyword evidence="3" id="KW-1185">Reference proteome</keyword>
<comment type="caution">
    <text evidence="2">The sequence shown here is derived from an EMBL/GenBank/DDBJ whole genome shotgun (WGS) entry which is preliminary data.</text>
</comment>
<name>A0ABR7FU56_9FIRM</name>
<proteinExistence type="predicted"/>
<keyword evidence="1" id="KW-0812">Transmembrane</keyword>
<evidence type="ECO:0000313" key="2">
    <source>
        <dbReference type="EMBL" id="MBC5678728.1"/>
    </source>
</evidence>
<feature type="transmembrane region" description="Helical" evidence="1">
    <location>
        <begin position="6"/>
        <end position="31"/>
    </location>
</feature>